<name>A0A1C2ID54_ACITH</name>
<dbReference type="EMBL" id="LWSA01000090">
    <property type="protein sequence ID" value="OCX73893.1"/>
    <property type="molecule type" value="Genomic_DNA"/>
</dbReference>
<sequence length="137" mass="14980">MIFWASVCRADQAVLHFSDYSLFRQQDANWFIVSPGVGLDNLGGVCVTAGTFVDTLGGIFGTTLAGTLEKLMMSFENRMVSPPNDCLRCLCVIGCSASARDVSRRQDETLLSTITGSAKAVGLLRMILRETWKFFKG</sequence>
<evidence type="ECO:0000313" key="1">
    <source>
        <dbReference type="EMBL" id="OCX73893.1"/>
    </source>
</evidence>
<gene>
    <name evidence="1" type="ORF">A6P07_07120</name>
</gene>
<comment type="caution">
    <text evidence="1">The sequence shown here is derived from an EMBL/GenBank/DDBJ whole genome shotgun (WGS) entry which is preliminary data.</text>
</comment>
<dbReference type="Proteomes" id="UP000094893">
    <property type="component" value="Unassembled WGS sequence"/>
</dbReference>
<evidence type="ECO:0000313" key="2">
    <source>
        <dbReference type="Proteomes" id="UP000094893"/>
    </source>
</evidence>
<accession>A0A1C2ID54</accession>
<reference evidence="1 2" key="1">
    <citation type="journal article" date="2016" name="Int. J. Mol. Sci.">
        <title>Comparative genomics of the extreme acidophile Acidithiobacillus thiooxidans reveals intraspecific divergence and niche adaptation.</title>
        <authorList>
            <person name="Zhang X."/>
            <person name="Feng X."/>
            <person name="Tao J."/>
            <person name="Ma L."/>
            <person name="Xiao Y."/>
            <person name="Liang Y."/>
            <person name="Liu X."/>
            <person name="Yin H."/>
        </authorList>
    </citation>
    <scope>NUCLEOTIDE SEQUENCE [LARGE SCALE GENOMIC DNA]</scope>
    <source>
        <strain evidence="1 2">A02</strain>
    </source>
</reference>
<organism evidence="1 2">
    <name type="scientific">Acidithiobacillus thiooxidans</name>
    <name type="common">Thiobacillus thiooxidans</name>
    <dbReference type="NCBI Taxonomy" id="930"/>
    <lineage>
        <taxon>Bacteria</taxon>
        <taxon>Pseudomonadati</taxon>
        <taxon>Pseudomonadota</taxon>
        <taxon>Acidithiobacillia</taxon>
        <taxon>Acidithiobacillales</taxon>
        <taxon>Acidithiobacillaceae</taxon>
        <taxon>Acidithiobacillus</taxon>
    </lineage>
</organism>
<protein>
    <submittedName>
        <fullName evidence="1">Uncharacterized protein</fullName>
    </submittedName>
</protein>
<proteinExistence type="predicted"/>
<dbReference type="AlphaFoldDB" id="A0A1C2ID54"/>